<gene>
    <name evidence="15" type="ORF">P168DRAFT_312513</name>
</gene>
<comment type="caution">
    <text evidence="15">The sequence shown here is derived from an EMBL/GenBank/DDBJ whole genome shotgun (WGS) entry which is preliminary data.</text>
</comment>
<comment type="catalytic activity">
    <reaction evidence="13">
        <text>XTP + H2O = XMP + diphosphate + H(+)</text>
        <dbReference type="Rhea" id="RHEA:28610"/>
        <dbReference type="ChEBI" id="CHEBI:15377"/>
        <dbReference type="ChEBI" id="CHEBI:15378"/>
        <dbReference type="ChEBI" id="CHEBI:33019"/>
        <dbReference type="ChEBI" id="CHEBI:57464"/>
        <dbReference type="ChEBI" id="CHEBI:61314"/>
        <dbReference type="EC" id="3.6.1.66"/>
    </reaction>
</comment>
<dbReference type="FunFam" id="3.90.950.10:FF:000003">
    <property type="entry name" value="Inosine triphosphate pyrophosphatase"/>
    <property type="match status" value="1"/>
</dbReference>
<evidence type="ECO:0000256" key="13">
    <source>
        <dbReference type="HAMAP-Rule" id="MF_03148"/>
    </source>
</evidence>
<evidence type="ECO:0000256" key="6">
    <source>
        <dbReference type="ARBA" id="ARBA00022842"/>
    </source>
</evidence>
<dbReference type="Proteomes" id="UP000234254">
    <property type="component" value="Unassembled WGS sequence"/>
</dbReference>
<feature type="binding site" evidence="13">
    <location>
        <begin position="65"/>
        <end position="66"/>
    </location>
    <ligand>
        <name>ITP</name>
        <dbReference type="ChEBI" id="CHEBI:61402"/>
    </ligand>
</feature>
<dbReference type="GO" id="GO:0036222">
    <property type="term" value="F:XTP diphosphatase activity"/>
    <property type="evidence" value="ECO:0007669"/>
    <property type="project" value="UniProtKB-UniRule"/>
</dbReference>
<keyword evidence="8 13" id="KW-0464">Manganese</keyword>
<dbReference type="GO" id="GO:0005634">
    <property type="term" value="C:nucleus"/>
    <property type="evidence" value="ECO:0007669"/>
    <property type="project" value="UniProtKB-SubCell"/>
</dbReference>
<keyword evidence="6 13" id="KW-0460">Magnesium</keyword>
<evidence type="ECO:0000313" key="16">
    <source>
        <dbReference type="Proteomes" id="UP000234254"/>
    </source>
</evidence>
<dbReference type="PANTHER" id="PTHR11067">
    <property type="entry name" value="INOSINE TRIPHOSPHATE PYROPHOSPHATASE/HAM1 PROTEIN"/>
    <property type="match status" value="1"/>
</dbReference>
<evidence type="ECO:0000256" key="4">
    <source>
        <dbReference type="ARBA" id="ARBA00022741"/>
    </source>
</evidence>
<reference evidence="15" key="1">
    <citation type="submission" date="2016-12" db="EMBL/GenBank/DDBJ databases">
        <title>The genomes of Aspergillus section Nigri reveals drivers in fungal speciation.</title>
        <authorList>
            <consortium name="DOE Joint Genome Institute"/>
            <person name="Vesth T.C."/>
            <person name="Nybo J."/>
            <person name="Theobald S."/>
            <person name="Brandl J."/>
            <person name="Frisvad J.C."/>
            <person name="Nielsen K.F."/>
            <person name="Lyhne E.K."/>
            <person name="Kogle M.E."/>
            <person name="Kuo A."/>
            <person name="Riley R."/>
            <person name="Clum A."/>
            <person name="Nolan M."/>
            <person name="Lipzen A."/>
            <person name="Salamov A."/>
            <person name="Henrissat B."/>
            <person name="Wiebenga A."/>
            <person name="De vries R.P."/>
            <person name="Grigoriev I.V."/>
            <person name="Mortensen U.H."/>
            <person name="Andersen M.R."/>
            <person name="Baker S.E."/>
        </authorList>
    </citation>
    <scope>NUCLEOTIDE SEQUENCE</scope>
    <source>
        <strain evidence="15">IBT 28561</strain>
    </source>
</reference>
<feature type="binding site" evidence="13">
    <location>
        <position position="49"/>
    </location>
    <ligand>
        <name>ITP</name>
        <dbReference type="ChEBI" id="CHEBI:61402"/>
    </ligand>
</feature>
<dbReference type="NCBIfam" id="TIGR00042">
    <property type="entry name" value="RdgB/HAM1 family non-canonical purine NTP pyrophosphatase"/>
    <property type="match status" value="1"/>
</dbReference>
<evidence type="ECO:0000256" key="10">
    <source>
        <dbReference type="ARBA" id="ARBA00093218"/>
    </source>
</evidence>
<keyword evidence="3 13" id="KW-0479">Metal-binding</keyword>
<evidence type="ECO:0000256" key="9">
    <source>
        <dbReference type="ARBA" id="ARBA00054940"/>
    </source>
</evidence>
<organism evidence="15 16">
    <name type="scientific">Aspergillus campestris (strain IBT 28561)</name>
    <dbReference type="NCBI Taxonomy" id="1392248"/>
    <lineage>
        <taxon>Eukaryota</taxon>
        <taxon>Fungi</taxon>
        <taxon>Dikarya</taxon>
        <taxon>Ascomycota</taxon>
        <taxon>Pezizomycotina</taxon>
        <taxon>Eurotiomycetes</taxon>
        <taxon>Eurotiomycetidae</taxon>
        <taxon>Eurotiales</taxon>
        <taxon>Aspergillaceae</taxon>
        <taxon>Aspergillus</taxon>
        <taxon>Aspergillus subgen. Circumdati</taxon>
    </lineage>
</organism>
<dbReference type="GO" id="GO:0005737">
    <property type="term" value="C:cytoplasm"/>
    <property type="evidence" value="ECO:0007669"/>
    <property type="project" value="UniProtKB-SubCell"/>
</dbReference>
<keyword evidence="5 13" id="KW-0378">Hydrolase</keyword>
<dbReference type="EC" id="3.6.1.66" evidence="13"/>
<comment type="catalytic activity">
    <reaction evidence="10">
        <text>ITP + H2O = IMP + diphosphate + H(+)</text>
        <dbReference type="Rhea" id="RHEA:29399"/>
        <dbReference type="ChEBI" id="CHEBI:15377"/>
        <dbReference type="ChEBI" id="CHEBI:15378"/>
        <dbReference type="ChEBI" id="CHEBI:33019"/>
        <dbReference type="ChEBI" id="CHEBI:58053"/>
        <dbReference type="ChEBI" id="CHEBI:61402"/>
        <dbReference type="EC" id="3.6.1.66"/>
    </reaction>
    <physiologicalReaction direction="left-to-right" evidence="10">
        <dbReference type="Rhea" id="RHEA:29400"/>
    </physiologicalReaction>
</comment>
<comment type="subcellular location">
    <subcellularLocation>
        <location evidence="13">Cytoplasm</location>
    </subcellularLocation>
    <subcellularLocation>
        <location evidence="13">Nucleus</location>
    </subcellularLocation>
</comment>
<sequence>MQSVLFVTGNANKLAEVTSILDSALIQVRNAALDIPEIQGTLEEIARDKCRRAAEIVQGPVLVEDSALEFTAMNGLPGPYIKHFFEALGNDGLIKLIDPFEDKSAAAVCTFAFSDGPGEDPVVFQGRLEGRIVSPRGPPGFGWQPIFEIGGETLAEMSREKKNGMSHRYQALGKLQQWLQEKAKN</sequence>
<feature type="binding site" evidence="13">
    <location>
        <begin position="167"/>
        <end position="168"/>
    </location>
    <ligand>
        <name>ITP</name>
        <dbReference type="ChEBI" id="CHEBI:61402"/>
    </ligand>
</feature>
<feature type="binding site" evidence="13">
    <location>
        <position position="65"/>
    </location>
    <ligand>
        <name>Mg(2+)</name>
        <dbReference type="ChEBI" id="CHEBI:18420"/>
    </ligand>
</feature>
<evidence type="ECO:0000256" key="5">
    <source>
        <dbReference type="ARBA" id="ARBA00022801"/>
    </source>
</evidence>
<dbReference type="OrthoDB" id="6288734at2759"/>
<dbReference type="GO" id="GO:0035870">
    <property type="term" value="F:dITP diphosphatase activity"/>
    <property type="evidence" value="ECO:0007669"/>
    <property type="project" value="UniProtKB-UniRule"/>
</dbReference>
<comment type="function">
    <text evidence="9">Pyrophosphatase that hydrolyzes the non-canonical purine nucleotides inosine triphosphate (ITP), deoxyinosine triphosphate (dITP) as well as 2'-deoxy-N-6-hydroxylaminopurine triphosphate (dHAPTP) and xanthosine 5'-triphosphate (XTP) to their respective monophosphate derivatives. The enzyme does not distinguish between the deoxy- and ribose forms. Probably excludes non-canonical purines from RNA and DNA precursor pools, thus preventing their incorporation into RNA and DNA and avoiding chromosomal lesions.</text>
</comment>
<comment type="similarity">
    <text evidence="1 13 14">Belongs to the HAM1 NTPase family.</text>
</comment>
<dbReference type="Gene3D" id="3.90.950.10">
    <property type="match status" value="1"/>
</dbReference>
<keyword evidence="2 13" id="KW-0963">Cytoplasm</keyword>
<evidence type="ECO:0000256" key="12">
    <source>
        <dbReference type="ARBA" id="ARBA00093271"/>
    </source>
</evidence>
<evidence type="ECO:0000256" key="14">
    <source>
        <dbReference type="RuleBase" id="RU003781"/>
    </source>
</evidence>
<dbReference type="HAMAP" id="MF_03148">
    <property type="entry name" value="HAM1_NTPase"/>
    <property type="match status" value="1"/>
</dbReference>
<evidence type="ECO:0000256" key="1">
    <source>
        <dbReference type="ARBA" id="ARBA00008023"/>
    </source>
</evidence>
<dbReference type="PANTHER" id="PTHR11067:SF9">
    <property type="entry name" value="INOSINE TRIPHOSPHATE PYROPHOSPHATASE"/>
    <property type="match status" value="1"/>
</dbReference>
<feature type="binding site" evidence="13">
    <location>
        <position position="162"/>
    </location>
    <ligand>
        <name>ITP</name>
        <dbReference type="ChEBI" id="CHEBI:61402"/>
    </ligand>
</feature>
<dbReference type="GeneID" id="36547100"/>
<keyword evidence="7 13" id="KW-0546">Nucleotide metabolism</keyword>
<dbReference type="Pfam" id="PF01725">
    <property type="entry name" value="Ham1p_like"/>
    <property type="match status" value="1"/>
</dbReference>
<dbReference type="GO" id="GO:0000166">
    <property type="term" value="F:nucleotide binding"/>
    <property type="evidence" value="ECO:0007669"/>
    <property type="project" value="UniProtKB-KW"/>
</dbReference>
<dbReference type="VEuPathDB" id="FungiDB:P168DRAFT_312513"/>
<comment type="subunit">
    <text evidence="13">Homodimer.</text>
</comment>
<dbReference type="InterPro" id="IPR002637">
    <property type="entry name" value="RdgB/HAM1"/>
</dbReference>
<dbReference type="RefSeq" id="XP_024689940.1">
    <property type="nucleotide sequence ID" value="XM_024839576.1"/>
</dbReference>
<evidence type="ECO:0000313" key="15">
    <source>
        <dbReference type="EMBL" id="PKY01346.1"/>
    </source>
</evidence>
<feature type="binding site" evidence="13">
    <location>
        <position position="37"/>
    </location>
    <ligand>
        <name>Mg(2+)</name>
        <dbReference type="ChEBI" id="CHEBI:18420"/>
    </ligand>
</feature>
<keyword evidence="13" id="KW-0539">Nucleus</keyword>
<dbReference type="SUPFAM" id="SSF52972">
    <property type="entry name" value="ITPase-like"/>
    <property type="match status" value="1"/>
</dbReference>
<accession>A0A2I1CUN8</accession>
<proteinExistence type="inferred from homology"/>
<evidence type="ECO:0000256" key="11">
    <source>
        <dbReference type="ARBA" id="ARBA00093255"/>
    </source>
</evidence>
<dbReference type="GO" id="GO:0009117">
    <property type="term" value="P:nucleotide metabolic process"/>
    <property type="evidence" value="ECO:0007669"/>
    <property type="project" value="UniProtKB-KW"/>
</dbReference>
<evidence type="ECO:0000256" key="7">
    <source>
        <dbReference type="ARBA" id="ARBA00023080"/>
    </source>
</evidence>
<evidence type="ECO:0000256" key="3">
    <source>
        <dbReference type="ARBA" id="ARBA00022723"/>
    </source>
</evidence>
<name>A0A2I1CUN8_ASPC2</name>
<comment type="function">
    <text evidence="13">Pyrophosphatase that hydrolyzes non-canonical purine nucleotides such as inosine triphosphate (ITP), deoxyinosine triphosphate (dITP) or xanthosine 5'-triphosphate (XTP) to their respective monophosphate derivatives. The enzyme does not distinguish between the deoxy- and ribose forms. Probably excludes non-canonical purines from RNA and DNA precursor pools, thus preventing their incorporation into RNA and DNA and avoiding chromosomal lesions.</text>
</comment>
<comment type="cofactor">
    <cofactor evidence="13">
        <name>Mg(2+)</name>
        <dbReference type="ChEBI" id="CHEBI:18420"/>
    </cofactor>
    <cofactor evidence="13">
        <name>Mn(2+)</name>
        <dbReference type="ChEBI" id="CHEBI:29035"/>
    </cofactor>
    <text evidence="13">Binds 1 divalent metal cation per subunit; can use either Mg(2+) or Mn(2+).</text>
</comment>
<feature type="binding site" evidence="13">
    <location>
        <begin position="8"/>
        <end position="13"/>
    </location>
    <ligand>
        <name>ITP</name>
        <dbReference type="ChEBI" id="CHEBI:61402"/>
    </ligand>
</feature>
<dbReference type="InterPro" id="IPR027502">
    <property type="entry name" value="ITPase"/>
</dbReference>
<dbReference type="InterPro" id="IPR029001">
    <property type="entry name" value="ITPase-like_fam"/>
</dbReference>
<keyword evidence="4 13" id="KW-0547">Nucleotide-binding</keyword>
<dbReference type="AlphaFoldDB" id="A0A2I1CUN8"/>
<keyword evidence="16" id="KW-1185">Reference proteome</keyword>
<dbReference type="EMBL" id="MSFM01000011">
    <property type="protein sequence ID" value="PKY01346.1"/>
    <property type="molecule type" value="Genomic_DNA"/>
</dbReference>
<comment type="caution">
    <text evidence="13">Lacks conserved residue(s) required for the propagation of feature annotation.</text>
</comment>
<comment type="catalytic activity">
    <reaction evidence="11">
        <text>dITP + H2O = dIMP + diphosphate + H(+)</text>
        <dbReference type="Rhea" id="RHEA:28342"/>
        <dbReference type="ChEBI" id="CHEBI:15377"/>
        <dbReference type="ChEBI" id="CHEBI:15378"/>
        <dbReference type="ChEBI" id="CHEBI:33019"/>
        <dbReference type="ChEBI" id="CHEBI:61194"/>
        <dbReference type="ChEBI" id="CHEBI:61382"/>
        <dbReference type="EC" id="3.6.1.66"/>
    </reaction>
    <physiologicalReaction direction="left-to-right" evidence="11">
        <dbReference type="Rhea" id="RHEA:28343"/>
    </physiologicalReaction>
</comment>
<comment type="catalytic activity">
    <reaction evidence="12">
        <text>N(6)-hydroxy-dATP + H2O = N(6)-hydroxy-dAMP + diphosphate + H(+)</text>
        <dbReference type="Rhea" id="RHEA:83971"/>
        <dbReference type="ChEBI" id="CHEBI:15377"/>
        <dbReference type="ChEBI" id="CHEBI:15378"/>
        <dbReference type="ChEBI" id="CHEBI:33019"/>
        <dbReference type="ChEBI" id="CHEBI:233529"/>
        <dbReference type="ChEBI" id="CHEBI:233530"/>
    </reaction>
    <physiologicalReaction direction="left-to-right" evidence="12">
        <dbReference type="Rhea" id="RHEA:83972"/>
    </physiologicalReaction>
</comment>
<dbReference type="GO" id="GO:0036220">
    <property type="term" value="F:ITP diphosphatase activity"/>
    <property type="evidence" value="ECO:0007669"/>
    <property type="project" value="UniProtKB-UniRule"/>
</dbReference>
<evidence type="ECO:0000256" key="2">
    <source>
        <dbReference type="ARBA" id="ARBA00022490"/>
    </source>
</evidence>
<dbReference type="CDD" id="cd00515">
    <property type="entry name" value="HAM1"/>
    <property type="match status" value="1"/>
</dbReference>
<protein>
    <recommendedName>
        <fullName evidence="13">Inosine triphosphate pyrophosphatase</fullName>
        <shortName evidence="13">ITPase</shortName>
        <shortName evidence="13">Inosine triphosphatase</shortName>
        <ecNumber evidence="13">3.6.1.66</ecNumber>
    </recommendedName>
    <alternativeName>
        <fullName evidence="13">Non-canonical purine NTP pyrophosphatase</fullName>
    </alternativeName>
    <alternativeName>
        <fullName evidence="13">Non-standard purine NTP pyrophosphatase</fullName>
    </alternativeName>
    <alternativeName>
        <fullName evidence="13">Nucleoside-triphosphate diphosphatase</fullName>
    </alternativeName>
    <alternativeName>
        <fullName evidence="13">Nucleoside-triphosphate pyrophosphatase</fullName>
        <shortName evidence="13">NTPase</shortName>
    </alternativeName>
    <alternativeName>
        <fullName evidence="13">XTP/dITP diphosphatase</fullName>
    </alternativeName>
</protein>
<dbReference type="GO" id="GO:0009204">
    <property type="term" value="P:deoxyribonucleoside triphosphate catabolic process"/>
    <property type="evidence" value="ECO:0007669"/>
    <property type="project" value="UniProtKB-UniRule"/>
</dbReference>
<dbReference type="GO" id="GO:0046872">
    <property type="term" value="F:metal ion binding"/>
    <property type="evidence" value="ECO:0007669"/>
    <property type="project" value="UniProtKB-KW"/>
</dbReference>
<evidence type="ECO:0000256" key="8">
    <source>
        <dbReference type="ARBA" id="ARBA00023211"/>
    </source>
</evidence>